<name>A0ABZ0T0F7_9STRE</name>
<reference evidence="2 3" key="1">
    <citation type="submission" date="2023-11" db="EMBL/GenBank/DDBJ databases">
        <title>Description of Streptococcus dentalis sp. nov., Streptococcus gingivalis sp. nov., Streptococcus lingualis sp. nov. isolated from human oral cavity.</title>
        <authorList>
            <person name="Choi Y.S."/>
            <person name="Goo B.J."/>
            <person name="Bae J.W."/>
        </authorList>
    </citation>
    <scope>NUCLEOTIDE SEQUENCE [LARGE SCALE GENOMIC DNA]</scope>
    <source>
        <strain evidence="2 3">S1</strain>
    </source>
</reference>
<sequence>MNKETKRFLAGSVAILSLVVAGCSQSKTTPESAKETTEAKTTKQAVVEYTTDSKNPAASFDWNAKVAPMTKYEQTFVETNSGKTVTKKLDGVQKAVDALNEKKKSITDKKVKEALKLVDAVFVNQENFDVLLKATGTSSQEEFFTRIWNDYMVNFLKEARPTYTNDGEVEYQGVKYPIKVYGPMYLKVNTNALGRAAAYTLEDYKVEGDTVYLKLKAPRVDTYQYEVQASYQTNNKAFFEGMLQDAQKVGQTDFTKALLYKFIYRLAAVGFRGDGYVNLEGMDYYDKNNHYLAIKVDDKGNTTIDDKNLVNLLQIDLKPANEANKAKFE</sequence>
<organism evidence="2 3">
    <name type="scientific">Streptococcus dentalis</name>
    <dbReference type="NCBI Taxonomy" id="3098075"/>
    <lineage>
        <taxon>Bacteria</taxon>
        <taxon>Bacillati</taxon>
        <taxon>Bacillota</taxon>
        <taxon>Bacilli</taxon>
        <taxon>Lactobacillales</taxon>
        <taxon>Streptococcaceae</taxon>
        <taxon>Streptococcus</taxon>
    </lineage>
</organism>
<accession>A0ABZ0T0F7</accession>
<gene>
    <name evidence="2" type="ORF">SM121_03270</name>
</gene>
<feature type="chain" id="PRO_5045152035" description="Lipoprotein" evidence="1">
    <location>
        <begin position="27"/>
        <end position="329"/>
    </location>
</feature>
<dbReference type="RefSeq" id="WP_320911140.1">
    <property type="nucleotide sequence ID" value="NZ_CP139418.1"/>
</dbReference>
<protein>
    <recommendedName>
        <fullName evidence="4">Lipoprotein</fullName>
    </recommendedName>
</protein>
<evidence type="ECO:0000313" key="2">
    <source>
        <dbReference type="EMBL" id="WPS54515.1"/>
    </source>
</evidence>
<dbReference type="PROSITE" id="PS51257">
    <property type="entry name" value="PROKAR_LIPOPROTEIN"/>
    <property type="match status" value="1"/>
</dbReference>
<keyword evidence="3" id="KW-1185">Reference proteome</keyword>
<evidence type="ECO:0000313" key="3">
    <source>
        <dbReference type="Proteomes" id="UP001326636"/>
    </source>
</evidence>
<keyword evidence="1" id="KW-0732">Signal</keyword>
<feature type="signal peptide" evidence="1">
    <location>
        <begin position="1"/>
        <end position="26"/>
    </location>
</feature>
<evidence type="ECO:0008006" key="4">
    <source>
        <dbReference type="Google" id="ProtNLM"/>
    </source>
</evidence>
<dbReference type="Proteomes" id="UP001326636">
    <property type="component" value="Chromosome"/>
</dbReference>
<dbReference type="EMBL" id="CP139418">
    <property type="protein sequence ID" value="WPS54515.1"/>
    <property type="molecule type" value="Genomic_DNA"/>
</dbReference>
<proteinExistence type="predicted"/>
<evidence type="ECO:0000256" key="1">
    <source>
        <dbReference type="SAM" id="SignalP"/>
    </source>
</evidence>